<protein>
    <submittedName>
        <fullName evidence="2">PH domain-containing protein</fullName>
    </submittedName>
</protein>
<feature type="region of interest" description="Disordered" evidence="1">
    <location>
        <begin position="1"/>
        <end position="42"/>
    </location>
</feature>
<dbReference type="WBParaSite" id="MCU_008116-RA">
    <property type="protein sequence ID" value="MCU_008116-RA"/>
    <property type="gene ID" value="MCU_008116"/>
</dbReference>
<dbReference type="AlphaFoldDB" id="A0A5K3FH24"/>
<organism evidence="2">
    <name type="scientific">Mesocestoides corti</name>
    <name type="common">Flatworm</name>
    <dbReference type="NCBI Taxonomy" id="53468"/>
    <lineage>
        <taxon>Eukaryota</taxon>
        <taxon>Metazoa</taxon>
        <taxon>Spiralia</taxon>
        <taxon>Lophotrochozoa</taxon>
        <taxon>Platyhelminthes</taxon>
        <taxon>Cestoda</taxon>
        <taxon>Eucestoda</taxon>
        <taxon>Cyclophyllidea</taxon>
        <taxon>Mesocestoididae</taxon>
        <taxon>Mesocestoides</taxon>
    </lineage>
</organism>
<evidence type="ECO:0000313" key="2">
    <source>
        <dbReference type="WBParaSite" id="MCU_008116-RA"/>
    </source>
</evidence>
<accession>A0A5K3FH24</accession>
<evidence type="ECO:0000256" key="1">
    <source>
        <dbReference type="SAM" id="MobiDB-lite"/>
    </source>
</evidence>
<name>A0A5K3FH24_MESCO</name>
<reference evidence="2" key="1">
    <citation type="submission" date="2019-11" db="UniProtKB">
        <authorList>
            <consortium name="WormBaseParasite"/>
        </authorList>
    </citation>
    <scope>IDENTIFICATION</scope>
</reference>
<sequence>MAEGRPFVEYPSPSVKNTGRTDKALLTNRKPGPYTRRRPSESTTLATPRIIYHFSYVSLSGWLQIFLTCQPNAKREDWLRLAWSIMSAPSYIATRCKMKMLIVNHWCLGTCCLCNEHI</sequence>
<proteinExistence type="predicted"/>